<dbReference type="NCBIfam" id="NF037994">
    <property type="entry name" value="DcuC_1"/>
    <property type="match status" value="1"/>
</dbReference>
<dbReference type="EMBL" id="WEHW01000029">
    <property type="protein sequence ID" value="KAB7650768.1"/>
    <property type="molecule type" value="Genomic_DNA"/>
</dbReference>
<evidence type="ECO:0000256" key="4">
    <source>
        <dbReference type="ARBA" id="ARBA00022475"/>
    </source>
</evidence>
<evidence type="ECO:0000256" key="8">
    <source>
        <dbReference type="SAM" id="Phobius"/>
    </source>
</evidence>
<feature type="transmembrane region" description="Helical" evidence="8">
    <location>
        <begin position="320"/>
        <end position="338"/>
    </location>
</feature>
<name>A0AAI9WMT9_9BURK</name>
<feature type="transmembrane region" description="Helical" evidence="8">
    <location>
        <begin position="253"/>
        <end position="274"/>
    </location>
</feature>
<feature type="transmembrane region" description="Helical" evidence="8">
    <location>
        <begin position="281"/>
        <end position="300"/>
    </location>
</feature>
<feature type="transmembrane region" description="Helical" evidence="8">
    <location>
        <begin position="407"/>
        <end position="433"/>
    </location>
</feature>
<evidence type="ECO:0000256" key="5">
    <source>
        <dbReference type="ARBA" id="ARBA00022692"/>
    </source>
</evidence>
<dbReference type="PANTHER" id="PTHR42002">
    <property type="entry name" value="ANAEROBIC C4-DICARBOXYLATE TRANSPORTER DCUC-RELATED"/>
    <property type="match status" value="1"/>
</dbReference>
<organism evidence="9 10">
    <name type="scientific">Sutterella seckii</name>
    <dbReference type="NCBI Taxonomy" id="1944635"/>
    <lineage>
        <taxon>Bacteria</taxon>
        <taxon>Pseudomonadati</taxon>
        <taxon>Pseudomonadota</taxon>
        <taxon>Betaproteobacteria</taxon>
        <taxon>Burkholderiales</taxon>
        <taxon>Sutterellaceae</taxon>
        <taxon>Sutterella</taxon>
    </lineage>
</organism>
<keyword evidence="4" id="KW-1003">Cell membrane</keyword>
<keyword evidence="5 8" id="KW-0812">Transmembrane</keyword>
<dbReference type="InterPro" id="IPR018385">
    <property type="entry name" value="C4_dicarb_anaerob_car-like"/>
</dbReference>
<comment type="caution">
    <text evidence="9">The sequence shown here is derived from an EMBL/GenBank/DDBJ whole genome shotgun (WGS) entry which is preliminary data.</text>
</comment>
<feature type="transmembrane region" description="Helical" evidence="8">
    <location>
        <begin position="24"/>
        <end position="48"/>
    </location>
</feature>
<evidence type="ECO:0000256" key="1">
    <source>
        <dbReference type="ARBA" id="ARBA00004651"/>
    </source>
</evidence>
<comment type="subcellular location">
    <subcellularLocation>
        <location evidence="1">Cell membrane</location>
        <topology evidence="1">Multi-pass membrane protein</topology>
    </subcellularLocation>
</comment>
<evidence type="ECO:0000256" key="6">
    <source>
        <dbReference type="ARBA" id="ARBA00022989"/>
    </source>
</evidence>
<evidence type="ECO:0000256" key="2">
    <source>
        <dbReference type="ARBA" id="ARBA00005275"/>
    </source>
</evidence>
<dbReference type="RefSeq" id="WP_139687527.1">
    <property type="nucleotide sequence ID" value="NZ_WEHW01000029.1"/>
</dbReference>
<comment type="similarity">
    <text evidence="2">Belongs to the DcuC/DcuD transporter (TC 2.A.61) family.</text>
</comment>
<proteinExistence type="inferred from homology"/>
<dbReference type="PANTHER" id="PTHR42002:SF2">
    <property type="entry name" value="ANAEROBIC C4-DICARBOXYLATE TRANSPORTER DCUC-RELATED"/>
    <property type="match status" value="1"/>
</dbReference>
<feature type="transmembrane region" description="Helical" evidence="8">
    <location>
        <begin position="129"/>
        <end position="149"/>
    </location>
</feature>
<evidence type="ECO:0000256" key="3">
    <source>
        <dbReference type="ARBA" id="ARBA00022448"/>
    </source>
</evidence>
<feature type="transmembrane region" description="Helical" evidence="8">
    <location>
        <begin position="445"/>
        <end position="462"/>
    </location>
</feature>
<keyword evidence="10" id="KW-1185">Reference proteome</keyword>
<keyword evidence="3" id="KW-0813">Transport</keyword>
<dbReference type="Proteomes" id="UP000469462">
    <property type="component" value="Unassembled WGS sequence"/>
</dbReference>
<evidence type="ECO:0000256" key="7">
    <source>
        <dbReference type="ARBA" id="ARBA00023136"/>
    </source>
</evidence>
<dbReference type="GO" id="GO:0015556">
    <property type="term" value="F:C4-dicarboxylate transmembrane transporter activity"/>
    <property type="evidence" value="ECO:0007669"/>
    <property type="project" value="InterPro"/>
</dbReference>
<evidence type="ECO:0000313" key="9">
    <source>
        <dbReference type="EMBL" id="KAB7650768.1"/>
    </source>
</evidence>
<feature type="transmembrane region" description="Helical" evidence="8">
    <location>
        <begin position="359"/>
        <end position="387"/>
    </location>
</feature>
<keyword evidence="7 8" id="KW-0472">Membrane</keyword>
<dbReference type="GO" id="GO:0005886">
    <property type="term" value="C:plasma membrane"/>
    <property type="evidence" value="ECO:0007669"/>
    <property type="project" value="UniProtKB-SubCell"/>
</dbReference>
<gene>
    <name evidence="9" type="ORF">GBM96_07980</name>
</gene>
<dbReference type="Pfam" id="PF03606">
    <property type="entry name" value="DcuC"/>
    <property type="match status" value="1"/>
</dbReference>
<dbReference type="NCBIfam" id="TIGR00771">
    <property type="entry name" value="DcuC"/>
    <property type="match status" value="1"/>
</dbReference>
<feature type="transmembrane region" description="Helical" evidence="8">
    <location>
        <begin position="198"/>
        <end position="219"/>
    </location>
</feature>
<accession>A0AAI9WMT9</accession>
<protein>
    <submittedName>
        <fullName evidence="9">Anaerobic C4-dicarboxylate transporter DcuC</fullName>
    </submittedName>
</protein>
<feature type="transmembrane region" description="Helical" evidence="8">
    <location>
        <begin position="98"/>
        <end position="123"/>
    </location>
</feature>
<keyword evidence="6 8" id="KW-1133">Transmembrane helix</keyword>
<dbReference type="AlphaFoldDB" id="A0AAI9WMT9"/>
<reference evidence="9 10" key="1">
    <citation type="submission" date="2019-10" db="EMBL/GenBank/DDBJ databases">
        <title>Genome diversity of Sutterella seckii.</title>
        <authorList>
            <person name="Chaplin A.V."/>
            <person name="Sokolova S.R."/>
            <person name="Mosin K.A."/>
            <person name="Ivanova E.L."/>
            <person name="Kochetkova T.O."/>
            <person name="Goltsov A.Y."/>
            <person name="Trofimov D.Y."/>
            <person name="Efimov B.A."/>
        </authorList>
    </citation>
    <scope>NUCLEOTIDE SEQUENCE [LARGE SCALE GENOMIC DNA]</scope>
    <source>
        <strain evidence="9 10">ASD3426</strain>
    </source>
</reference>
<dbReference type="InterPro" id="IPR004669">
    <property type="entry name" value="C4_dicarb_anaerob_car"/>
</dbReference>
<evidence type="ECO:0000313" key="10">
    <source>
        <dbReference type="Proteomes" id="UP000469462"/>
    </source>
</evidence>
<sequence>MLGIFLVVASVILAAYLVIKRYYAPWALLMVGLLLLICVSIISGAPLITGKKATHSAVFDIVQVFTNLLQSRTAGIGMNIICVGGFAYYMDKIGATKALVNICIKPLSYIHAPYLLLGLAYLVGQLLNVFIPSAVGLGMLLMVTIYPLLVAVGVSRLSAAAVVATASCLDLGPASGNSLLAAEISNLHVMEFFIENQLPVGIVTAVVIAAGHVVLGKFFDKRDLASGRLTQDDFKLRTEVKKEGAAAQPDAPIYYAILPILPVVLLFVFSKLVYAGIRLEVVTAILSCALVAFVVDLLTVRNLRECTDRTKAMFNGMGKIFSSTVLLIVCAEVFAEGLKRSGGIDTILQSVAQMQGAGGVTMLLAMFLIMTLAAFVTGSGNAAFFAFSPLLPQAAQSVAWSTVTMAVPVQLASGIARSMSPIAGVVMAVSGIAEVSPFELVRRTIPVMVFALIATFLASIIIL</sequence>